<organism evidence="2 3">
    <name type="scientific">Pyramidobacter porci</name>
    <dbReference type="NCBI Taxonomy" id="2605789"/>
    <lineage>
        <taxon>Bacteria</taxon>
        <taxon>Thermotogati</taxon>
        <taxon>Synergistota</taxon>
        <taxon>Synergistia</taxon>
        <taxon>Synergistales</taxon>
        <taxon>Dethiosulfovibrionaceae</taxon>
        <taxon>Pyramidobacter</taxon>
    </lineage>
</organism>
<dbReference type="AlphaFoldDB" id="A0A6L5YBU4"/>
<dbReference type="RefSeq" id="WP_154528787.1">
    <property type="nucleotide sequence ID" value="NZ_VUNH01000006.1"/>
</dbReference>
<sequence length="89" mass="10350">MASIFPQNERGFNVIKTYINTRRRGIDLLLIFISLLGFGFMQVFVSLTGKRIDIIEQIFRDLQNLREEGWGKIAPHFSVYKDQALLICD</sequence>
<keyword evidence="1" id="KW-0812">Transmembrane</keyword>
<name>A0A6L5YBU4_9BACT</name>
<gene>
    <name evidence="2" type="ORF">FYJ74_06545</name>
</gene>
<proteinExistence type="predicted"/>
<keyword evidence="1" id="KW-1133">Transmembrane helix</keyword>
<reference evidence="2 3" key="1">
    <citation type="submission" date="2019-08" db="EMBL/GenBank/DDBJ databases">
        <title>In-depth cultivation of the pig gut microbiome towards novel bacterial diversity and tailored functional studies.</title>
        <authorList>
            <person name="Wylensek D."/>
            <person name="Hitch T.C.A."/>
            <person name="Clavel T."/>
        </authorList>
    </citation>
    <scope>NUCLEOTIDE SEQUENCE [LARGE SCALE GENOMIC DNA]</scope>
    <source>
        <strain evidence="2 3">SM-530-WT-4B</strain>
    </source>
</reference>
<keyword evidence="3" id="KW-1185">Reference proteome</keyword>
<dbReference type="Proteomes" id="UP000473699">
    <property type="component" value="Unassembled WGS sequence"/>
</dbReference>
<evidence type="ECO:0000313" key="2">
    <source>
        <dbReference type="EMBL" id="MST55691.1"/>
    </source>
</evidence>
<dbReference type="EMBL" id="VUNH01000006">
    <property type="protein sequence ID" value="MST55691.1"/>
    <property type="molecule type" value="Genomic_DNA"/>
</dbReference>
<keyword evidence="1" id="KW-0472">Membrane</keyword>
<evidence type="ECO:0000313" key="3">
    <source>
        <dbReference type="Proteomes" id="UP000473699"/>
    </source>
</evidence>
<protein>
    <submittedName>
        <fullName evidence="2">Uncharacterized protein</fullName>
    </submittedName>
</protein>
<evidence type="ECO:0000256" key="1">
    <source>
        <dbReference type="SAM" id="Phobius"/>
    </source>
</evidence>
<feature type="transmembrane region" description="Helical" evidence="1">
    <location>
        <begin position="26"/>
        <end position="45"/>
    </location>
</feature>
<accession>A0A6L5YBU4</accession>
<comment type="caution">
    <text evidence="2">The sequence shown here is derived from an EMBL/GenBank/DDBJ whole genome shotgun (WGS) entry which is preliminary data.</text>
</comment>